<evidence type="ECO:0000256" key="1">
    <source>
        <dbReference type="ARBA" id="ARBA00004123"/>
    </source>
</evidence>
<feature type="region of interest" description="Disordered" evidence="7">
    <location>
        <begin position="424"/>
        <end position="455"/>
    </location>
</feature>
<dbReference type="GO" id="GO:0000981">
    <property type="term" value="F:DNA-binding transcription factor activity, RNA polymerase II-specific"/>
    <property type="evidence" value="ECO:0007669"/>
    <property type="project" value="TreeGrafter"/>
</dbReference>
<dbReference type="PRINTS" id="PR00053">
    <property type="entry name" value="FORKHEAD"/>
</dbReference>
<evidence type="ECO:0000313" key="10">
    <source>
        <dbReference type="Proteomes" id="UP000054097"/>
    </source>
</evidence>
<dbReference type="PANTHER" id="PTHR45881:SF1">
    <property type="entry name" value="FORK HEAD PROTEIN HOMOLOG 2"/>
    <property type="match status" value="1"/>
</dbReference>
<dbReference type="GO" id="GO:0000978">
    <property type="term" value="F:RNA polymerase II cis-regulatory region sequence-specific DNA binding"/>
    <property type="evidence" value="ECO:0007669"/>
    <property type="project" value="TreeGrafter"/>
</dbReference>
<feature type="compositionally biased region" description="Acidic residues" evidence="7">
    <location>
        <begin position="55"/>
        <end position="84"/>
    </location>
</feature>
<dbReference type="SMART" id="SM00339">
    <property type="entry name" value="FH"/>
    <property type="match status" value="1"/>
</dbReference>
<feature type="DNA-binding region" description="Fork-head" evidence="6">
    <location>
        <begin position="246"/>
        <end position="339"/>
    </location>
</feature>
<dbReference type="EMBL" id="KN824315">
    <property type="protein sequence ID" value="KIM25346.1"/>
    <property type="molecule type" value="Genomic_DNA"/>
</dbReference>
<feature type="region of interest" description="Disordered" evidence="7">
    <location>
        <begin position="570"/>
        <end position="644"/>
    </location>
</feature>
<feature type="region of interest" description="Disordered" evidence="7">
    <location>
        <begin position="682"/>
        <end position="721"/>
    </location>
</feature>
<feature type="domain" description="Fork-head" evidence="8">
    <location>
        <begin position="246"/>
        <end position="339"/>
    </location>
</feature>
<keyword evidence="3 6" id="KW-0238">DNA-binding</keyword>
<dbReference type="PANTHER" id="PTHR45881">
    <property type="entry name" value="CHECKPOINT SUPPRESSOR 1-LIKE, ISOFORM A-RELATED"/>
    <property type="match status" value="1"/>
</dbReference>
<feature type="region of interest" description="Disordered" evidence="7">
    <location>
        <begin position="477"/>
        <end position="500"/>
    </location>
</feature>
<dbReference type="SUPFAM" id="SSF46785">
    <property type="entry name" value="Winged helix' DNA-binding domain"/>
    <property type="match status" value="1"/>
</dbReference>
<organism evidence="9 10">
    <name type="scientific">Serendipita vermifera MAFF 305830</name>
    <dbReference type="NCBI Taxonomy" id="933852"/>
    <lineage>
        <taxon>Eukaryota</taxon>
        <taxon>Fungi</taxon>
        <taxon>Dikarya</taxon>
        <taxon>Basidiomycota</taxon>
        <taxon>Agaricomycotina</taxon>
        <taxon>Agaricomycetes</taxon>
        <taxon>Sebacinales</taxon>
        <taxon>Serendipitaceae</taxon>
        <taxon>Serendipita</taxon>
    </lineage>
</organism>
<dbReference type="Gene3D" id="1.10.10.10">
    <property type="entry name" value="Winged helix-like DNA-binding domain superfamily/Winged helix DNA-binding domain"/>
    <property type="match status" value="1"/>
</dbReference>
<evidence type="ECO:0000256" key="3">
    <source>
        <dbReference type="ARBA" id="ARBA00023125"/>
    </source>
</evidence>
<gene>
    <name evidence="9" type="ORF">M408DRAFT_212656</name>
</gene>
<evidence type="ECO:0000256" key="2">
    <source>
        <dbReference type="ARBA" id="ARBA00023015"/>
    </source>
</evidence>
<evidence type="ECO:0000256" key="4">
    <source>
        <dbReference type="ARBA" id="ARBA00023163"/>
    </source>
</evidence>
<dbReference type="Pfam" id="PF00250">
    <property type="entry name" value="Forkhead"/>
    <property type="match status" value="1"/>
</dbReference>
<feature type="region of interest" description="Disordered" evidence="7">
    <location>
        <begin position="1"/>
        <end position="248"/>
    </location>
</feature>
<dbReference type="InterPro" id="IPR036390">
    <property type="entry name" value="WH_DNA-bd_sf"/>
</dbReference>
<feature type="compositionally biased region" description="Basic and acidic residues" evidence="7">
    <location>
        <begin position="602"/>
        <end position="616"/>
    </location>
</feature>
<feature type="compositionally biased region" description="Basic residues" evidence="7">
    <location>
        <begin position="136"/>
        <end position="145"/>
    </location>
</feature>
<feature type="region of interest" description="Disordered" evidence="7">
    <location>
        <begin position="338"/>
        <end position="393"/>
    </location>
</feature>
<protein>
    <recommendedName>
        <fullName evidence="8">Fork-head domain-containing protein</fullName>
    </recommendedName>
</protein>
<feature type="compositionally biased region" description="Pro residues" evidence="7">
    <location>
        <begin position="632"/>
        <end position="641"/>
    </location>
</feature>
<dbReference type="AlphaFoldDB" id="A0A0C3B1C5"/>
<feature type="compositionally biased region" description="Low complexity" evidence="7">
    <location>
        <begin position="483"/>
        <end position="493"/>
    </location>
</feature>
<keyword evidence="4" id="KW-0804">Transcription</keyword>
<reference evidence="9 10" key="1">
    <citation type="submission" date="2014-04" db="EMBL/GenBank/DDBJ databases">
        <authorList>
            <consortium name="DOE Joint Genome Institute"/>
            <person name="Kuo A."/>
            <person name="Zuccaro A."/>
            <person name="Kohler A."/>
            <person name="Nagy L.G."/>
            <person name="Floudas D."/>
            <person name="Copeland A."/>
            <person name="Barry K.W."/>
            <person name="Cichocki N."/>
            <person name="Veneault-Fourrey C."/>
            <person name="LaButti K."/>
            <person name="Lindquist E.A."/>
            <person name="Lipzen A."/>
            <person name="Lundell T."/>
            <person name="Morin E."/>
            <person name="Murat C."/>
            <person name="Sun H."/>
            <person name="Tunlid A."/>
            <person name="Henrissat B."/>
            <person name="Grigoriev I.V."/>
            <person name="Hibbett D.S."/>
            <person name="Martin F."/>
            <person name="Nordberg H.P."/>
            <person name="Cantor M.N."/>
            <person name="Hua S.X."/>
        </authorList>
    </citation>
    <scope>NUCLEOTIDE SEQUENCE [LARGE SCALE GENOMIC DNA]</scope>
    <source>
        <strain evidence="9 10">MAFF 305830</strain>
    </source>
</reference>
<keyword evidence="10" id="KW-1185">Reference proteome</keyword>
<sequence length="721" mass="75624">MFDFSESEEEEEDDADGDFVPKRSKGTGRRKGGLGKTRSTGLVRVIPPKPVVASEDQDDQMSEDSQEDGTDEDDQADITLEDGIDTAIKSPFDSSGNPISKRLAIKRKRDAMADSGGEEPPSKRRKSISQAVKTSKAIKKVKSSKGTKSSKESLPKGRKKSAAKPEMKSLFTTTPAPALSAVVAASAAAEAAAGEAGLATKAGGKKGKTQGKKGKKEEKAEKGDGEDEEKEVKEEEAKPTGPPPPKPPFTYPLLCYRALKALNGKAAYRAITKWLETEYPYFAAATKEGKDGWENSTRHTLSSHRAFIKIDRKPEERGKGCFWSFDPEFEEQFKDQWRAAESQARNPRAGGRPPNPPPGPGPNGLGPPPPGMYPRPPPFGQPGPGPGWSGVTPPHLMPGYRPMVPGAGPPGPYPFPPGVPRPPGMLPHPPMHPLPHPMGMPPPPPGAPGAMGKVRAPKKPKQALGAAFSRAPLIRPGLGGLPAGESSNAPGASAPGGGISVDEAIRRGEHAVRMAARAAKDELSGRAPPGTTLVAATGGWGMGAFPPPPPPMGAVNGTAKGGNAPFPGMGMPGRPPATTKVSVVLGSPPAEAFPPHLAPKGVKTEESSSKAEDGPKSPEASTTPSKEVAEPSRPPFRPPLMPMTFFKGTLYLDPKAYPYVEAQDIEKMSELGVGDAMQYLLTKSGGSKTTPNPTSSAPATAATTDSKTPSVSPERDVKTEE</sequence>
<evidence type="ECO:0000313" key="9">
    <source>
        <dbReference type="EMBL" id="KIM25346.1"/>
    </source>
</evidence>
<dbReference type="HOGENOM" id="CLU_383628_0_0_1"/>
<evidence type="ECO:0000256" key="7">
    <source>
        <dbReference type="SAM" id="MobiDB-lite"/>
    </source>
</evidence>
<comment type="subcellular location">
    <subcellularLocation>
        <location evidence="1 6">Nucleus</location>
    </subcellularLocation>
</comment>
<keyword evidence="5 6" id="KW-0539">Nucleus</keyword>
<dbReference type="GO" id="GO:0005634">
    <property type="term" value="C:nucleus"/>
    <property type="evidence" value="ECO:0007669"/>
    <property type="project" value="UniProtKB-SubCell"/>
</dbReference>
<name>A0A0C3B1C5_SERVB</name>
<dbReference type="Proteomes" id="UP000054097">
    <property type="component" value="Unassembled WGS sequence"/>
</dbReference>
<evidence type="ECO:0000256" key="5">
    <source>
        <dbReference type="ARBA" id="ARBA00023242"/>
    </source>
</evidence>
<dbReference type="STRING" id="933852.A0A0C3B1C5"/>
<evidence type="ECO:0000256" key="6">
    <source>
        <dbReference type="PROSITE-ProRule" id="PRU00089"/>
    </source>
</evidence>
<keyword evidence="2" id="KW-0805">Transcription regulation</keyword>
<dbReference type="InterPro" id="IPR001766">
    <property type="entry name" value="Fork_head_dom"/>
</dbReference>
<feature type="compositionally biased region" description="Basic residues" evidence="7">
    <location>
        <begin position="22"/>
        <end position="33"/>
    </location>
</feature>
<feature type="compositionally biased region" description="Acidic residues" evidence="7">
    <location>
        <begin position="1"/>
        <end position="17"/>
    </location>
</feature>
<dbReference type="OrthoDB" id="3253601at2759"/>
<reference evidence="10" key="2">
    <citation type="submission" date="2015-01" db="EMBL/GenBank/DDBJ databases">
        <title>Evolutionary Origins and Diversification of the Mycorrhizal Mutualists.</title>
        <authorList>
            <consortium name="DOE Joint Genome Institute"/>
            <consortium name="Mycorrhizal Genomics Consortium"/>
            <person name="Kohler A."/>
            <person name="Kuo A."/>
            <person name="Nagy L.G."/>
            <person name="Floudas D."/>
            <person name="Copeland A."/>
            <person name="Barry K.W."/>
            <person name="Cichocki N."/>
            <person name="Veneault-Fourrey C."/>
            <person name="LaButti K."/>
            <person name="Lindquist E.A."/>
            <person name="Lipzen A."/>
            <person name="Lundell T."/>
            <person name="Morin E."/>
            <person name="Murat C."/>
            <person name="Riley R."/>
            <person name="Ohm R."/>
            <person name="Sun H."/>
            <person name="Tunlid A."/>
            <person name="Henrissat B."/>
            <person name="Grigoriev I.V."/>
            <person name="Hibbett D.S."/>
            <person name="Martin F."/>
        </authorList>
    </citation>
    <scope>NUCLEOTIDE SEQUENCE [LARGE SCALE GENOMIC DNA]</scope>
    <source>
        <strain evidence="10">MAFF 305830</strain>
    </source>
</reference>
<feature type="compositionally biased region" description="Low complexity" evidence="7">
    <location>
        <begin position="178"/>
        <end position="202"/>
    </location>
</feature>
<evidence type="ECO:0000259" key="8">
    <source>
        <dbReference type="PROSITE" id="PS50039"/>
    </source>
</evidence>
<feature type="compositionally biased region" description="Pro residues" evidence="7">
    <location>
        <begin position="424"/>
        <end position="447"/>
    </location>
</feature>
<dbReference type="CDD" id="cd00059">
    <property type="entry name" value="FH_FOX"/>
    <property type="match status" value="1"/>
</dbReference>
<feature type="compositionally biased region" description="Basic residues" evidence="7">
    <location>
        <begin position="203"/>
        <end position="214"/>
    </location>
</feature>
<feature type="compositionally biased region" description="Low complexity" evidence="7">
    <location>
        <begin position="689"/>
        <end position="710"/>
    </location>
</feature>
<dbReference type="PROSITE" id="PS50039">
    <property type="entry name" value="FORK_HEAD_3"/>
    <property type="match status" value="1"/>
</dbReference>
<dbReference type="InterPro" id="IPR036388">
    <property type="entry name" value="WH-like_DNA-bd_sf"/>
</dbReference>
<proteinExistence type="predicted"/>
<feature type="compositionally biased region" description="Pro residues" evidence="7">
    <location>
        <begin position="353"/>
        <end position="385"/>
    </location>
</feature>
<accession>A0A0C3B1C5</accession>